<dbReference type="Gene3D" id="1.10.287.1060">
    <property type="entry name" value="ESAT-6-like"/>
    <property type="match status" value="1"/>
</dbReference>
<comment type="similarity">
    <text evidence="1">Belongs to the WXG100 family.</text>
</comment>
<gene>
    <name evidence="2" type="ORF">D5R93_00690</name>
</gene>
<evidence type="ECO:0000256" key="1">
    <source>
        <dbReference type="RuleBase" id="RU362001"/>
    </source>
</evidence>
<name>A0ABM6Z1W4_9ACTO</name>
<sequence length="96" mass="10084">MTDMLVNYSSLAALSEAMTQASAQSAANVENMDAELRPTQSDWSGQAQQQYTIAMAECRAALNDMQTQIGRLGAHVSTSSANYNSTDSSAAGLFGA</sequence>
<organism evidence="2 3">
    <name type="scientific">Actinomyces lilanjuaniae</name>
    <dbReference type="NCBI Taxonomy" id="2321394"/>
    <lineage>
        <taxon>Bacteria</taxon>
        <taxon>Bacillati</taxon>
        <taxon>Actinomycetota</taxon>
        <taxon>Actinomycetes</taxon>
        <taxon>Actinomycetales</taxon>
        <taxon>Actinomycetaceae</taxon>
        <taxon>Actinomyces</taxon>
    </lineage>
</organism>
<dbReference type="Proteomes" id="UP000273001">
    <property type="component" value="Chromosome"/>
</dbReference>
<dbReference type="NCBIfam" id="TIGR03930">
    <property type="entry name" value="WXG100_ESAT6"/>
    <property type="match status" value="1"/>
</dbReference>
<dbReference type="SUPFAM" id="SSF140453">
    <property type="entry name" value="EsxAB dimer-like"/>
    <property type="match status" value="1"/>
</dbReference>
<keyword evidence="3" id="KW-1185">Reference proteome</keyword>
<dbReference type="Pfam" id="PF06013">
    <property type="entry name" value="WXG100"/>
    <property type="match status" value="1"/>
</dbReference>
<evidence type="ECO:0000313" key="2">
    <source>
        <dbReference type="EMBL" id="AYD88941.1"/>
    </source>
</evidence>
<dbReference type="RefSeq" id="WP_119836790.1">
    <property type="nucleotide sequence ID" value="NZ_CP032514.1"/>
</dbReference>
<proteinExistence type="inferred from homology"/>
<dbReference type="EMBL" id="CP032514">
    <property type="protein sequence ID" value="AYD88941.1"/>
    <property type="molecule type" value="Genomic_DNA"/>
</dbReference>
<protein>
    <recommendedName>
        <fullName evidence="1">ESAT-6-like protein</fullName>
    </recommendedName>
</protein>
<accession>A0ABM6Z1W4</accession>
<evidence type="ECO:0000313" key="3">
    <source>
        <dbReference type="Proteomes" id="UP000273001"/>
    </source>
</evidence>
<dbReference type="InterPro" id="IPR036689">
    <property type="entry name" value="ESAT-6-like_sf"/>
</dbReference>
<reference evidence="2 3" key="1">
    <citation type="submission" date="2018-09" db="EMBL/GenBank/DDBJ databases">
        <authorList>
            <person name="Li J."/>
        </authorList>
    </citation>
    <scope>NUCLEOTIDE SEQUENCE [LARGE SCALE GENOMIC DNA]</scope>
    <source>
        <strain evidence="2 3">2129</strain>
    </source>
</reference>
<dbReference type="InterPro" id="IPR010310">
    <property type="entry name" value="T7SS_ESAT-6-like"/>
</dbReference>